<dbReference type="InterPro" id="IPR052721">
    <property type="entry name" value="ET_Amicyanin"/>
</dbReference>
<sequence length="196" mass="21603">MKKNILLLVFFITCSLYAQTTHDLDWERNITGNADLTIELGDTVRWTWTDTSPHTVENVVSSAVEVFNSGTLTGLGQTFSYTFTVIGTNDYFCGIHGAASMSGTITVDLTASTEEEAFKTFSITPNPATSNIVIQLPNNSNPAEIEVYNVIGKRMLIKSLNTTRNTAINVSSWQSGFYIIRVISGDNAQTKKFIKQ</sequence>
<evidence type="ECO:0000313" key="8">
    <source>
        <dbReference type="Proteomes" id="UP001597467"/>
    </source>
</evidence>
<evidence type="ECO:0000259" key="5">
    <source>
        <dbReference type="Pfam" id="PF00127"/>
    </source>
</evidence>
<feature type="domain" description="Secretion system C-terminal sorting" evidence="6">
    <location>
        <begin position="125"/>
        <end position="194"/>
    </location>
</feature>
<dbReference type="NCBIfam" id="TIGR04183">
    <property type="entry name" value="Por_Secre_tail"/>
    <property type="match status" value="1"/>
</dbReference>
<keyword evidence="2 4" id="KW-0732">Signal</keyword>
<dbReference type="SUPFAM" id="SSF49503">
    <property type="entry name" value="Cupredoxins"/>
    <property type="match status" value="1"/>
</dbReference>
<gene>
    <name evidence="7" type="ORF">ACFSSB_05675</name>
</gene>
<evidence type="ECO:0000256" key="1">
    <source>
        <dbReference type="ARBA" id="ARBA00022723"/>
    </source>
</evidence>
<protein>
    <submittedName>
        <fullName evidence="7">T9SS type A sorting domain-containing protein</fullName>
    </submittedName>
</protein>
<comment type="caution">
    <text evidence="7">The sequence shown here is derived from an EMBL/GenBank/DDBJ whole genome shotgun (WGS) entry which is preliminary data.</text>
</comment>
<dbReference type="Gene3D" id="2.60.40.420">
    <property type="entry name" value="Cupredoxins - blue copper proteins"/>
    <property type="match status" value="1"/>
</dbReference>
<evidence type="ECO:0000256" key="4">
    <source>
        <dbReference type="SAM" id="SignalP"/>
    </source>
</evidence>
<dbReference type="Pfam" id="PF18962">
    <property type="entry name" value="Por_Secre_tail"/>
    <property type="match status" value="1"/>
</dbReference>
<feature type="chain" id="PRO_5045458642" evidence="4">
    <location>
        <begin position="19"/>
        <end position="196"/>
    </location>
</feature>
<dbReference type="Proteomes" id="UP001597467">
    <property type="component" value="Unassembled WGS sequence"/>
</dbReference>
<dbReference type="Pfam" id="PF00127">
    <property type="entry name" value="Copper-bind"/>
    <property type="match status" value="1"/>
</dbReference>
<evidence type="ECO:0000256" key="3">
    <source>
        <dbReference type="ARBA" id="ARBA00023008"/>
    </source>
</evidence>
<proteinExistence type="predicted"/>
<dbReference type="PANTHER" id="PTHR36507">
    <property type="entry name" value="BLL1555 PROTEIN"/>
    <property type="match status" value="1"/>
</dbReference>
<feature type="domain" description="Blue (type 1) copper" evidence="5">
    <location>
        <begin position="34"/>
        <end position="107"/>
    </location>
</feature>
<dbReference type="InterPro" id="IPR026444">
    <property type="entry name" value="Secre_tail"/>
</dbReference>
<dbReference type="RefSeq" id="WP_379901902.1">
    <property type="nucleotide sequence ID" value="NZ_JBHULM010000007.1"/>
</dbReference>
<keyword evidence="3" id="KW-0186">Copper</keyword>
<keyword evidence="1" id="KW-0479">Metal-binding</keyword>
<evidence type="ECO:0000313" key="7">
    <source>
        <dbReference type="EMBL" id="MFD2541803.1"/>
    </source>
</evidence>
<feature type="signal peptide" evidence="4">
    <location>
        <begin position="1"/>
        <end position="18"/>
    </location>
</feature>
<dbReference type="PANTHER" id="PTHR36507:SF1">
    <property type="entry name" value="BLL1555 PROTEIN"/>
    <property type="match status" value="1"/>
</dbReference>
<reference evidence="8" key="1">
    <citation type="journal article" date="2019" name="Int. J. Syst. Evol. Microbiol.">
        <title>The Global Catalogue of Microorganisms (GCM) 10K type strain sequencing project: providing services to taxonomists for standard genome sequencing and annotation.</title>
        <authorList>
            <consortium name="The Broad Institute Genomics Platform"/>
            <consortium name="The Broad Institute Genome Sequencing Center for Infectious Disease"/>
            <person name="Wu L."/>
            <person name="Ma J."/>
        </authorList>
    </citation>
    <scope>NUCLEOTIDE SEQUENCE [LARGE SCALE GENOMIC DNA]</scope>
    <source>
        <strain evidence="8">KCTC 42808</strain>
    </source>
</reference>
<keyword evidence="8" id="KW-1185">Reference proteome</keyword>
<dbReference type="InterPro" id="IPR008972">
    <property type="entry name" value="Cupredoxin"/>
</dbReference>
<name>A0ABW5K156_9FLAO</name>
<evidence type="ECO:0000256" key="2">
    <source>
        <dbReference type="ARBA" id="ARBA00022729"/>
    </source>
</evidence>
<organism evidence="7 8">
    <name type="scientific">Lacinutrix gracilariae</name>
    <dbReference type="NCBI Taxonomy" id="1747198"/>
    <lineage>
        <taxon>Bacteria</taxon>
        <taxon>Pseudomonadati</taxon>
        <taxon>Bacteroidota</taxon>
        <taxon>Flavobacteriia</taxon>
        <taxon>Flavobacteriales</taxon>
        <taxon>Flavobacteriaceae</taxon>
        <taxon>Lacinutrix</taxon>
    </lineage>
</organism>
<evidence type="ECO:0000259" key="6">
    <source>
        <dbReference type="Pfam" id="PF18962"/>
    </source>
</evidence>
<accession>A0ABW5K156</accession>
<dbReference type="InterPro" id="IPR000923">
    <property type="entry name" value="BlueCu_1"/>
</dbReference>
<dbReference type="EMBL" id="JBHULM010000007">
    <property type="protein sequence ID" value="MFD2541803.1"/>
    <property type="molecule type" value="Genomic_DNA"/>
</dbReference>